<accession>A0A8S5RVL4</accession>
<proteinExistence type="predicted"/>
<sequence length="199" mass="22872">METTIAIRVKYLGVTKPTVYAGTLAEWSEYFDREILTEDLLVSAAYSHFGRVQNIAIAKRYSQAVLIQDKLEEIAQQEAEAKRIAAIRKEQRRIARTEAFFDSLLHQDNVKVSLGTSTLINDIRLFQVGYDLTSTRCYFDDLMKLKEDTGLTVKFEVIRIQHEVETVETNHGKAYDGYEFSDTVISSIDSEVIIDTYYY</sequence>
<evidence type="ECO:0000313" key="1">
    <source>
        <dbReference type="EMBL" id="DAF42804.1"/>
    </source>
</evidence>
<protein>
    <submittedName>
        <fullName evidence="1">Uncharacterized protein</fullName>
    </submittedName>
</protein>
<reference evidence="1" key="1">
    <citation type="journal article" date="2021" name="Proc. Natl. Acad. Sci. U.S.A.">
        <title>A Catalog of Tens of Thousands of Viruses from Human Metagenomes Reveals Hidden Associations with Chronic Diseases.</title>
        <authorList>
            <person name="Tisza M.J."/>
            <person name="Buck C.B."/>
        </authorList>
    </citation>
    <scope>NUCLEOTIDE SEQUENCE</scope>
    <source>
        <strain evidence="1">CtHip2</strain>
    </source>
</reference>
<organism evidence="1">
    <name type="scientific">Siphoviridae sp. ctHip2</name>
    <dbReference type="NCBI Taxonomy" id="2827830"/>
    <lineage>
        <taxon>Viruses</taxon>
        <taxon>Duplodnaviria</taxon>
        <taxon>Heunggongvirae</taxon>
        <taxon>Uroviricota</taxon>
        <taxon>Caudoviricetes</taxon>
    </lineage>
</organism>
<dbReference type="EMBL" id="BK032497">
    <property type="protein sequence ID" value="DAF42804.1"/>
    <property type="molecule type" value="Genomic_DNA"/>
</dbReference>
<name>A0A8S5RVL4_9CAUD</name>